<keyword evidence="9" id="KW-0325">Glycoprotein</keyword>
<dbReference type="PRINTS" id="PR00792">
    <property type="entry name" value="PEPSIN"/>
</dbReference>
<dbReference type="GO" id="GO:0006508">
    <property type="term" value="P:proteolysis"/>
    <property type="evidence" value="ECO:0007669"/>
    <property type="project" value="UniProtKB-KW"/>
</dbReference>
<dbReference type="GO" id="GO:0005576">
    <property type="term" value="C:extracellular region"/>
    <property type="evidence" value="ECO:0007669"/>
    <property type="project" value="UniProtKB-SubCell"/>
</dbReference>
<keyword evidence="14" id="KW-1185">Reference proteome</keyword>
<comment type="similarity">
    <text evidence="2">Belongs to the peptidase A1 family.</text>
</comment>
<evidence type="ECO:0000256" key="3">
    <source>
        <dbReference type="ARBA" id="ARBA00022525"/>
    </source>
</evidence>
<evidence type="ECO:0000256" key="5">
    <source>
        <dbReference type="ARBA" id="ARBA00022729"/>
    </source>
</evidence>
<evidence type="ECO:0000313" key="14">
    <source>
        <dbReference type="Proteomes" id="UP000050794"/>
    </source>
</evidence>
<keyword evidence="7" id="KW-0378">Hydrolase</keyword>
<evidence type="ECO:0000256" key="1">
    <source>
        <dbReference type="ARBA" id="ARBA00004613"/>
    </source>
</evidence>
<keyword evidence="8 11" id="KW-1015">Disulfide bond</keyword>
<keyword evidence="4" id="KW-0645">Protease</keyword>
<dbReference type="GO" id="GO:0005764">
    <property type="term" value="C:lysosome"/>
    <property type="evidence" value="ECO:0007669"/>
    <property type="project" value="TreeGrafter"/>
</dbReference>
<evidence type="ECO:0000313" key="15">
    <source>
        <dbReference type="WBParaSite" id="TCNE_0000048801-mRNA-1"/>
    </source>
</evidence>
<dbReference type="CDD" id="cd05471">
    <property type="entry name" value="pepsin_like"/>
    <property type="match status" value="1"/>
</dbReference>
<evidence type="ECO:0000256" key="6">
    <source>
        <dbReference type="ARBA" id="ARBA00022750"/>
    </source>
</evidence>
<evidence type="ECO:0000256" key="9">
    <source>
        <dbReference type="ARBA" id="ARBA00023180"/>
    </source>
</evidence>
<dbReference type="EMBL" id="UYWY01000232">
    <property type="protein sequence ID" value="VDM24319.1"/>
    <property type="molecule type" value="Genomic_DNA"/>
</dbReference>
<evidence type="ECO:0000256" key="8">
    <source>
        <dbReference type="ARBA" id="ARBA00023157"/>
    </source>
</evidence>
<evidence type="ECO:0000256" key="2">
    <source>
        <dbReference type="ARBA" id="ARBA00007447"/>
    </source>
</evidence>
<feature type="domain" description="Peptidase A1" evidence="12">
    <location>
        <begin position="38"/>
        <end position="359"/>
    </location>
</feature>
<evidence type="ECO:0000256" key="10">
    <source>
        <dbReference type="PIRSR" id="PIRSR601461-1"/>
    </source>
</evidence>
<evidence type="ECO:0000256" key="4">
    <source>
        <dbReference type="ARBA" id="ARBA00022670"/>
    </source>
</evidence>
<dbReference type="WBParaSite" id="TCNE_0000048801-mRNA-1">
    <property type="protein sequence ID" value="TCNE_0000048801-mRNA-1"/>
    <property type="gene ID" value="TCNE_0000048801"/>
</dbReference>
<evidence type="ECO:0000259" key="12">
    <source>
        <dbReference type="PROSITE" id="PS51767"/>
    </source>
</evidence>
<reference evidence="13 14" key="2">
    <citation type="submission" date="2018-11" db="EMBL/GenBank/DDBJ databases">
        <authorList>
            <consortium name="Pathogen Informatics"/>
        </authorList>
    </citation>
    <scope>NUCLEOTIDE SEQUENCE [LARGE SCALE GENOMIC DNA]</scope>
</reference>
<dbReference type="InterPro" id="IPR021109">
    <property type="entry name" value="Peptidase_aspartic_dom_sf"/>
</dbReference>
<dbReference type="AlphaFoldDB" id="A0A183TW69"/>
<dbReference type="Pfam" id="PF00026">
    <property type="entry name" value="Asp"/>
    <property type="match status" value="1"/>
</dbReference>
<reference evidence="15" key="1">
    <citation type="submission" date="2016-06" db="UniProtKB">
        <authorList>
            <consortium name="WormBaseParasite"/>
        </authorList>
    </citation>
    <scope>IDENTIFICATION</scope>
</reference>
<dbReference type="InterPro" id="IPR033121">
    <property type="entry name" value="PEPTIDASE_A1"/>
</dbReference>
<dbReference type="GO" id="GO:0004190">
    <property type="term" value="F:aspartic-type endopeptidase activity"/>
    <property type="evidence" value="ECO:0007669"/>
    <property type="project" value="UniProtKB-KW"/>
</dbReference>
<accession>A0A183TW69</accession>
<protein>
    <submittedName>
        <fullName evidence="15">Aspartic protease 6</fullName>
    </submittedName>
</protein>
<dbReference type="Proteomes" id="UP000050794">
    <property type="component" value="Unassembled WGS sequence"/>
</dbReference>
<evidence type="ECO:0000256" key="11">
    <source>
        <dbReference type="PIRSR" id="PIRSR601461-2"/>
    </source>
</evidence>
<dbReference type="InterPro" id="IPR001461">
    <property type="entry name" value="Aspartic_peptidase_A1"/>
</dbReference>
<sequence>MHIFRRISVLICAVDAITRQIEIHNIGSLRKRAIGSSYFTLYRLHDTFSAQTFHVLMDTGSAYLWVISVTCRSEQCIGLPYSRHIKHRYNPFISKTFTNLTKPFKAIYGSGYSNGYFASDVLNFSNFSIPAQEFGVATSLAPVFGMQPIDGIMGLGWPSLTKNNARPPMQNLLGQLDEPIFTVWMDSTPRLSQGGVGGLITYGGFDSTNCAPDVNWIPLSSMSYWQFPIQGFAIGQLSINIEQPAISDTGTSWIGGPSYYINLILSQIGAVYNPYFRMNTISCIQRFTSPELIFFIGNRRYTIASSDYIFDVQLGGGLCGVALFAMNGKGKIPAWSLGDIFIRKYCNVYDIGGKRIGFSLAKHSLRESF</sequence>
<dbReference type="PANTHER" id="PTHR47966:SF8">
    <property type="entry name" value="ASPARTIC PROTEASE 1-RELATED"/>
    <property type="match status" value="1"/>
</dbReference>
<feature type="active site" evidence="10">
    <location>
        <position position="58"/>
    </location>
</feature>
<feature type="disulfide bond" evidence="11">
    <location>
        <begin position="283"/>
        <end position="319"/>
    </location>
</feature>
<comment type="subcellular location">
    <subcellularLocation>
        <location evidence="1">Secreted</location>
    </subcellularLocation>
</comment>
<feature type="active site" evidence="10">
    <location>
        <position position="248"/>
    </location>
</feature>
<keyword evidence="6" id="KW-0064">Aspartyl protease</keyword>
<dbReference type="FunFam" id="2.40.70.10:FF:000058">
    <property type="entry name" value="ASpartyl Protease"/>
    <property type="match status" value="1"/>
</dbReference>
<dbReference type="PANTHER" id="PTHR47966">
    <property type="entry name" value="BETA-SITE APP-CLEAVING ENZYME, ISOFORM A-RELATED"/>
    <property type="match status" value="1"/>
</dbReference>
<dbReference type="Gene3D" id="2.40.70.10">
    <property type="entry name" value="Acid Proteases"/>
    <property type="match status" value="2"/>
</dbReference>
<name>A0A183TW69_TOXCA</name>
<gene>
    <name evidence="13" type="ORF">TCNE_LOCUS489</name>
</gene>
<organism evidence="14 15">
    <name type="scientific">Toxocara canis</name>
    <name type="common">Canine roundworm</name>
    <dbReference type="NCBI Taxonomy" id="6265"/>
    <lineage>
        <taxon>Eukaryota</taxon>
        <taxon>Metazoa</taxon>
        <taxon>Ecdysozoa</taxon>
        <taxon>Nematoda</taxon>
        <taxon>Chromadorea</taxon>
        <taxon>Rhabditida</taxon>
        <taxon>Spirurina</taxon>
        <taxon>Ascaridomorpha</taxon>
        <taxon>Ascaridoidea</taxon>
        <taxon>Toxocaridae</taxon>
        <taxon>Toxocara</taxon>
    </lineage>
</organism>
<evidence type="ECO:0000313" key="13">
    <source>
        <dbReference type="EMBL" id="VDM24319.1"/>
    </source>
</evidence>
<evidence type="ECO:0000256" key="7">
    <source>
        <dbReference type="ARBA" id="ARBA00022801"/>
    </source>
</evidence>
<proteinExistence type="inferred from homology"/>
<keyword evidence="5" id="KW-0732">Signal</keyword>
<keyword evidence="3" id="KW-0964">Secreted</keyword>
<dbReference type="PROSITE" id="PS51767">
    <property type="entry name" value="PEPTIDASE_A1"/>
    <property type="match status" value="1"/>
</dbReference>
<dbReference type="SUPFAM" id="SSF50630">
    <property type="entry name" value="Acid proteases"/>
    <property type="match status" value="1"/>
</dbReference>
<dbReference type="InterPro" id="IPR034164">
    <property type="entry name" value="Pepsin-like_dom"/>
</dbReference>